<accession>A0ABW2G3T5</accession>
<dbReference type="PANTHER" id="PTHR12215">
    <property type="entry name" value="PHOSPHOPANTETHEINE TRANSFERASE"/>
    <property type="match status" value="1"/>
</dbReference>
<dbReference type="InterPro" id="IPR008278">
    <property type="entry name" value="4-PPantetheinyl_Trfase_dom"/>
</dbReference>
<dbReference type="Proteomes" id="UP001596435">
    <property type="component" value="Unassembled WGS sequence"/>
</dbReference>
<dbReference type="GO" id="GO:0016740">
    <property type="term" value="F:transferase activity"/>
    <property type="evidence" value="ECO:0007669"/>
    <property type="project" value="UniProtKB-KW"/>
</dbReference>
<name>A0ABW2G3T5_9ACTN</name>
<dbReference type="EMBL" id="JBHTAJ010000052">
    <property type="protein sequence ID" value="MFC7182726.1"/>
    <property type="molecule type" value="Genomic_DNA"/>
</dbReference>
<keyword evidence="5" id="KW-1185">Reference proteome</keyword>
<gene>
    <name evidence="4" type="ORF">ACFQMG_24555</name>
</gene>
<dbReference type="Pfam" id="PF01648">
    <property type="entry name" value="ACPS"/>
    <property type="match status" value="1"/>
</dbReference>
<dbReference type="InterPro" id="IPR037143">
    <property type="entry name" value="4-PPantetheinyl_Trfase_dom_sf"/>
</dbReference>
<sequence>MITAATAVAERADGAGGMGSGTARTAEPLAVVADSAAVLALPGLGEELLTAVERERAARFRRERNRLDFVAAHLLVRLCAARLLGIPAAAATLVQHCPDCDLDGHGVPALAGRPEVRLSMSHTEGVVAAAAGPVPVGVDVELLQTRGSLGDMHQRVLTDAESAAVAAHTDPAGAFLRQWVRKEAIIKIGRATLDTLREVDLSALPLDEPGPEPARHRHGDLHLVDLADRRRGVLAAVVSTADVRIGTADVPFADLG</sequence>
<evidence type="ECO:0000256" key="1">
    <source>
        <dbReference type="ARBA" id="ARBA00010990"/>
    </source>
</evidence>
<evidence type="ECO:0000313" key="5">
    <source>
        <dbReference type="Proteomes" id="UP001596435"/>
    </source>
</evidence>
<proteinExistence type="inferred from homology"/>
<evidence type="ECO:0000313" key="4">
    <source>
        <dbReference type="EMBL" id="MFC7182726.1"/>
    </source>
</evidence>
<organism evidence="4 5">
    <name type="scientific">Kitasatospora paranensis</name>
    <dbReference type="NCBI Taxonomy" id="258053"/>
    <lineage>
        <taxon>Bacteria</taxon>
        <taxon>Bacillati</taxon>
        <taxon>Actinomycetota</taxon>
        <taxon>Actinomycetes</taxon>
        <taxon>Kitasatosporales</taxon>
        <taxon>Streptomycetaceae</taxon>
        <taxon>Kitasatospora</taxon>
    </lineage>
</organism>
<keyword evidence="2 4" id="KW-0808">Transferase</keyword>
<dbReference type="InterPro" id="IPR050559">
    <property type="entry name" value="P-Pant_transferase_sf"/>
</dbReference>
<comment type="similarity">
    <text evidence="1">Belongs to the P-Pant transferase superfamily. Gsp/Sfp/HetI/AcpT family.</text>
</comment>
<dbReference type="Gene3D" id="3.90.470.20">
    <property type="entry name" value="4'-phosphopantetheinyl transferase domain"/>
    <property type="match status" value="1"/>
</dbReference>
<reference evidence="5" key="1">
    <citation type="journal article" date="2019" name="Int. J. Syst. Evol. Microbiol.">
        <title>The Global Catalogue of Microorganisms (GCM) 10K type strain sequencing project: providing services to taxonomists for standard genome sequencing and annotation.</title>
        <authorList>
            <consortium name="The Broad Institute Genomics Platform"/>
            <consortium name="The Broad Institute Genome Sequencing Center for Infectious Disease"/>
            <person name="Wu L."/>
            <person name="Ma J."/>
        </authorList>
    </citation>
    <scope>NUCLEOTIDE SEQUENCE [LARGE SCALE GENOMIC DNA]</scope>
    <source>
        <strain evidence="5">CGMCC 1.12859</strain>
    </source>
</reference>
<protein>
    <submittedName>
        <fullName evidence="4">4'-phosphopantetheinyl transferase family protein</fullName>
    </submittedName>
</protein>
<feature type="domain" description="4'-phosphopantetheinyl transferase" evidence="3">
    <location>
        <begin position="135"/>
        <end position="202"/>
    </location>
</feature>
<dbReference type="RefSeq" id="WP_345705791.1">
    <property type="nucleotide sequence ID" value="NZ_BAABKV010000001.1"/>
</dbReference>
<comment type="caution">
    <text evidence="4">The sequence shown here is derived from an EMBL/GenBank/DDBJ whole genome shotgun (WGS) entry which is preliminary data.</text>
</comment>
<dbReference type="PANTHER" id="PTHR12215:SF10">
    <property type="entry name" value="L-AMINOADIPATE-SEMIALDEHYDE DEHYDROGENASE-PHOSPHOPANTETHEINYL TRANSFERASE"/>
    <property type="match status" value="1"/>
</dbReference>
<evidence type="ECO:0000256" key="2">
    <source>
        <dbReference type="ARBA" id="ARBA00022679"/>
    </source>
</evidence>
<dbReference type="SUPFAM" id="SSF56214">
    <property type="entry name" value="4'-phosphopantetheinyl transferase"/>
    <property type="match status" value="2"/>
</dbReference>
<evidence type="ECO:0000259" key="3">
    <source>
        <dbReference type="Pfam" id="PF01648"/>
    </source>
</evidence>